<dbReference type="SUPFAM" id="SSF51735">
    <property type="entry name" value="NAD(P)-binding Rossmann-fold domains"/>
    <property type="match status" value="1"/>
</dbReference>
<dbReference type="AlphaFoldDB" id="A0A8T9BIQ7"/>
<dbReference type="Pfam" id="PF05368">
    <property type="entry name" value="NmrA"/>
    <property type="match status" value="1"/>
</dbReference>
<sequence length="346" mass="37798">MAKTIAVLGATGNQGGAVASFFNAQGWNVRGISRSASSASSKTLISKGISVVEADVDDFPTLVSAFSGAHVIFAVTDFWAPFFEAYPELSKVSDRATGEHALAIEVRRGKTIVDSATKVLEKEGILERFVFSTLPSFKDQSGGKYTYAYHFDAKAVVSEYLKEQKALWEKSSLLNMAFYTTNLIKMGSFMGANKDPNGNKIIWHRTGGNEAVHPFVIPDDTGIFVDLLVRAPPKQDLLGVSEMASYATFMNIWSEVTGVPSEVEQGTEDEADKAIPGGLGREVAESTSTSAEFGWGKHLVLPKDVSTRFDLFDSRLMSGQLDPNVKTTSLRTYFENEDWKPFLENA</sequence>
<dbReference type="EMBL" id="QGMF01000116">
    <property type="protein sequence ID" value="TVY19286.1"/>
    <property type="molecule type" value="Genomic_DNA"/>
</dbReference>
<dbReference type="InterPro" id="IPR008030">
    <property type="entry name" value="NmrA-like"/>
</dbReference>
<reference evidence="4 5" key="1">
    <citation type="submission" date="2018-05" db="EMBL/GenBank/DDBJ databases">
        <title>Whole genome sequencing for identification of molecular markers to develop diagnostic detection tools for the regulated plant pathogen Lachnellula willkommii.</title>
        <authorList>
            <person name="Giroux E."/>
            <person name="Bilodeau G."/>
        </authorList>
    </citation>
    <scope>NUCLEOTIDE SEQUENCE [LARGE SCALE GENOMIC DNA]</scope>
    <source>
        <strain evidence="4 5">CBS 203.66</strain>
    </source>
</reference>
<gene>
    <name evidence="4" type="primary">NMRAL1_10</name>
    <name evidence="4" type="ORF">LARI1_G004812</name>
</gene>
<comment type="caution">
    <text evidence="4">The sequence shown here is derived from an EMBL/GenBank/DDBJ whole genome shotgun (WGS) entry which is preliminary data.</text>
</comment>
<evidence type="ECO:0000256" key="2">
    <source>
        <dbReference type="ARBA" id="ARBA00022857"/>
    </source>
</evidence>
<dbReference type="OrthoDB" id="3358371at2759"/>
<feature type="domain" description="NmrA-like" evidence="3">
    <location>
        <begin position="2"/>
        <end position="296"/>
    </location>
</feature>
<dbReference type="InterPro" id="IPR036291">
    <property type="entry name" value="NAD(P)-bd_dom_sf"/>
</dbReference>
<evidence type="ECO:0000259" key="3">
    <source>
        <dbReference type="Pfam" id="PF05368"/>
    </source>
</evidence>
<protein>
    <submittedName>
        <fullName evidence="4">NmrA-like family domain-containing protein 1</fullName>
    </submittedName>
</protein>
<dbReference type="Gene3D" id="3.90.25.10">
    <property type="entry name" value="UDP-galactose 4-epimerase, domain 1"/>
    <property type="match status" value="1"/>
</dbReference>
<dbReference type="PANTHER" id="PTHR42748">
    <property type="entry name" value="NITROGEN METABOLITE REPRESSION PROTEIN NMRA FAMILY MEMBER"/>
    <property type="match status" value="1"/>
</dbReference>
<dbReference type="Gene3D" id="3.40.50.720">
    <property type="entry name" value="NAD(P)-binding Rossmann-like Domain"/>
    <property type="match status" value="1"/>
</dbReference>
<dbReference type="Proteomes" id="UP000469559">
    <property type="component" value="Unassembled WGS sequence"/>
</dbReference>
<proteinExistence type="inferred from homology"/>
<evidence type="ECO:0000313" key="5">
    <source>
        <dbReference type="Proteomes" id="UP000469559"/>
    </source>
</evidence>
<keyword evidence="2" id="KW-0521">NADP</keyword>
<accession>A0A8T9BIQ7</accession>
<evidence type="ECO:0000313" key="4">
    <source>
        <dbReference type="EMBL" id="TVY19286.1"/>
    </source>
</evidence>
<comment type="similarity">
    <text evidence="1">Belongs to the NmrA-type oxidoreductase family.</text>
</comment>
<dbReference type="InterPro" id="IPR051164">
    <property type="entry name" value="NmrA-like_oxidored"/>
</dbReference>
<dbReference type="GO" id="GO:0005634">
    <property type="term" value="C:nucleus"/>
    <property type="evidence" value="ECO:0007669"/>
    <property type="project" value="TreeGrafter"/>
</dbReference>
<name>A0A8T9BIQ7_9HELO</name>
<organism evidence="4 5">
    <name type="scientific">Lachnellula arida</name>
    <dbReference type="NCBI Taxonomy" id="1316785"/>
    <lineage>
        <taxon>Eukaryota</taxon>
        <taxon>Fungi</taxon>
        <taxon>Dikarya</taxon>
        <taxon>Ascomycota</taxon>
        <taxon>Pezizomycotina</taxon>
        <taxon>Leotiomycetes</taxon>
        <taxon>Helotiales</taxon>
        <taxon>Lachnaceae</taxon>
        <taxon>Lachnellula</taxon>
    </lineage>
</organism>
<evidence type="ECO:0000256" key="1">
    <source>
        <dbReference type="ARBA" id="ARBA00006328"/>
    </source>
</evidence>
<dbReference type="PANTHER" id="PTHR42748:SF26">
    <property type="entry name" value="NMRA-LIKE DOMAIN-CONTAINING PROTEIN"/>
    <property type="match status" value="1"/>
</dbReference>
<keyword evidence="5" id="KW-1185">Reference proteome</keyword>